<evidence type="ECO:0000313" key="1">
    <source>
        <dbReference type="EMBL" id="WVO23724.1"/>
    </source>
</evidence>
<keyword evidence="2" id="KW-1185">Reference proteome</keyword>
<name>A0ABZ2AZ90_9TREE</name>
<dbReference type="EMBL" id="CP143813">
    <property type="protein sequence ID" value="WVO23724.1"/>
    <property type="molecule type" value="Genomic_DNA"/>
</dbReference>
<gene>
    <name evidence="1" type="ORF">IAS62_005079</name>
</gene>
<dbReference type="Proteomes" id="UP001432216">
    <property type="component" value="Chromosome 8"/>
</dbReference>
<organism evidence="1 2">
    <name type="scientific">Cryptococcus decagattii</name>
    <dbReference type="NCBI Taxonomy" id="1859122"/>
    <lineage>
        <taxon>Eukaryota</taxon>
        <taxon>Fungi</taxon>
        <taxon>Dikarya</taxon>
        <taxon>Basidiomycota</taxon>
        <taxon>Agaricomycotina</taxon>
        <taxon>Tremellomycetes</taxon>
        <taxon>Tremellales</taxon>
        <taxon>Cryptococcaceae</taxon>
        <taxon>Cryptococcus</taxon>
        <taxon>Cryptococcus gattii species complex</taxon>
    </lineage>
</organism>
<sequence length="70" mass="7687">MVSAPLPAASRACRSTVVREEMPTNSLHFKKRQVYLNIAIGSNISARVTVEPVPVSSSPNSCHRYAVYQL</sequence>
<proteinExistence type="predicted"/>
<accession>A0ABZ2AZ90</accession>
<protein>
    <submittedName>
        <fullName evidence="1">Uncharacterized protein</fullName>
    </submittedName>
</protein>
<dbReference type="GeneID" id="89991850"/>
<dbReference type="RefSeq" id="XP_064722963.1">
    <property type="nucleotide sequence ID" value="XM_064866891.1"/>
</dbReference>
<reference evidence="1 2" key="1">
    <citation type="submission" date="2024-01" db="EMBL/GenBank/DDBJ databases">
        <title>Comparative genomics of Cryptococcus and Kwoniella reveals pathogenesis evolution and contrasting modes of karyotype evolution via chromosome fusion or intercentromeric recombination.</title>
        <authorList>
            <person name="Coelho M.A."/>
            <person name="David-Palma M."/>
            <person name="Shea T."/>
            <person name="Bowers K."/>
            <person name="McGinley-Smith S."/>
            <person name="Mohammad A.W."/>
            <person name="Gnirke A."/>
            <person name="Yurkov A.M."/>
            <person name="Nowrousian M."/>
            <person name="Sun S."/>
            <person name="Cuomo C.A."/>
            <person name="Heitman J."/>
        </authorList>
    </citation>
    <scope>NUCLEOTIDE SEQUENCE [LARGE SCALE GENOMIC DNA]</scope>
    <source>
        <strain evidence="1 2">7685027</strain>
    </source>
</reference>
<evidence type="ECO:0000313" key="2">
    <source>
        <dbReference type="Proteomes" id="UP001432216"/>
    </source>
</evidence>